<comment type="caution">
    <text evidence="1">The sequence shown here is derived from an EMBL/GenBank/DDBJ whole genome shotgun (WGS) entry which is preliminary data.</text>
</comment>
<dbReference type="EMBL" id="JAWLKB010000025">
    <property type="protein sequence ID" value="MDV6270864.1"/>
    <property type="molecule type" value="Genomic_DNA"/>
</dbReference>
<gene>
    <name evidence="1" type="ORF">R3Q16_29990</name>
</gene>
<protein>
    <submittedName>
        <fullName evidence="1">DUF1059 domain-containing protein</fullName>
    </submittedName>
</protein>
<accession>A0ABU4C3J7</accession>
<dbReference type="Proteomes" id="UP001185927">
    <property type="component" value="Unassembled WGS sequence"/>
</dbReference>
<dbReference type="RefSeq" id="WP_317545316.1">
    <property type="nucleotide sequence ID" value="NZ_JAWLKB010000025.1"/>
</dbReference>
<sequence length="48" mass="5358">MKTALTCPCGETMKGANEDSLVEAVQQHLSQNHPGLEYDRESILFMAY</sequence>
<evidence type="ECO:0000313" key="1">
    <source>
        <dbReference type="EMBL" id="MDV6270864.1"/>
    </source>
</evidence>
<name>A0ABU4C3J7_RHOGO</name>
<proteinExistence type="predicted"/>
<evidence type="ECO:0000313" key="2">
    <source>
        <dbReference type="Proteomes" id="UP001185927"/>
    </source>
</evidence>
<reference evidence="1 2" key="1">
    <citation type="submission" date="2023-10" db="EMBL/GenBank/DDBJ databases">
        <title>Development of a sustainable strategy for remediation of hydrocarbon-contaminated territories based on the waste exchange concept.</title>
        <authorList>
            <person name="Krivoruchko A."/>
        </authorList>
    </citation>
    <scope>NUCLEOTIDE SEQUENCE [LARGE SCALE GENOMIC DNA]</scope>
    <source>
        <strain evidence="1 2">IEGM 1203</strain>
    </source>
</reference>
<keyword evidence="2" id="KW-1185">Reference proteome</keyword>
<organism evidence="1 2">
    <name type="scientific">Rhodococcus globerulus</name>
    <dbReference type="NCBI Taxonomy" id="33008"/>
    <lineage>
        <taxon>Bacteria</taxon>
        <taxon>Bacillati</taxon>
        <taxon>Actinomycetota</taxon>
        <taxon>Actinomycetes</taxon>
        <taxon>Mycobacteriales</taxon>
        <taxon>Nocardiaceae</taxon>
        <taxon>Rhodococcus</taxon>
    </lineage>
</organism>